<dbReference type="OrthoDB" id="6905148at2"/>
<dbReference type="Proteomes" id="UP000224974">
    <property type="component" value="Unassembled WGS sequence"/>
</dbReference>
<sequence>MRHEIKVLTTAKPIYKIHCGECNWELLITANTDESVKCCPWCGWRDLEISHLTKSGAFQEIECKKHGKMTILLPSDTIEPEDFMDNFFCPFCH</sequence>
<protein>
    <submittedName>
        <fullName evidence="1">Uncharacterized protein</fullName>
    </submittedName>
</protein>
<reference evidence="2" key="1">
    <citation type="submission" date="2017-09" db="EMBL/GenBank/DDBJ databases">
        <title>FDA dAtabase for Regulatory Grade micrObial Sequences (FDA-ARGOS): Supporting development and validation of Infectious Disease Dx tests.</title>
        <authorList>
            <person name="Minogue T."/>
            <person name="Wolcott M."/>
            <person name="Wasieloski L."/>
            <person name="Aguilar W."/>
            <person name="Moore D."/>
            <person name="Tallon L."/>
            <person name="Sadzewicz L."/>
            <person name="Ott S."/>
            <person name="Zhao X."/>
            <person name="Nagaraj S."/>
            <person name="Vavikolanu K."/>
            <person name="Aluvathingal J."/>
            <person name="Nadendla S."/>
            <person name="Sichtig H."/>
        </authorList>
    </citation>
    <scope>NUCLEOTIDE SEQUENCE [LARGE SCALE GENOMIC DNA]</scope>
    <source>
        <strain evidence="2">FDAARGOS_387</strain>
    </source>
</reference>
<proteinExistence type="predicted"/>
<gene>
    <name evidence="1" type="ORF">CRN84_14560</name>
</gene>
<evidence type="ECO:0000313" key="1">
    <source>
        <dbReference type="EMBL" id="PHI30473.1"/>
    </source>
</evidence>
<dbReference type="EMBL" id="PDDX01000001">
    <property type="protein sequence ID" value="PHI30473.1"/>
    <property type="molecule type" value="Genomic_DNA"/>
</dbReference>
<dbReference type="RefSeq" id="WP_036014570.1">
    <property type="nucleotide sequence ID" value="NZ_PDDX01000001.1"/>
</dbReference>
<organism evidence="1 2">
    <name type="scientific">Budvicia aquatica</name>
    <dbReference type="NCBI Taxonomy" id="82979"/>
    <lineage>
        <taxon>Bacteria</taxon>
        <taxon>Pseudomonadati</taxon>
        <taxon>Pseudomonadota</taxon>
        <taxon>Gammaproteobacteria</taxon>
        <taxon>Enterobacterales</taxon>
        <taxon>Budviciaceae</taxon>
        <taxon>Budvicia</taxon>
    </lineage>
</organism>
<dbReference type="STRING" id="1111728.GCA_000427805_00018"/>
<keyword evidence="2" id="KW-1185">Reference proteome</keyword>
<name>A0A2C6DP52_9GAMM</name>
<evidence type="ECO:0000313" key="2">
    <source>
        <dbReference type="Proteomes" id="UP000224974"/>
    </source>
</evidence>
<comment type="caution">
    <text evidence="1">The sequence shown here is derived from an EMBL/GenBank/DDBJ whole genome shotgun (WGS) entry which is preliminary data.</text>
</comment>
<accession>A0A2C6DP52</accession>
<dbReference type="AlphaFoldDB" id="A0A2C6DP52"/>